<dbReference type="OrthoDB" id="9096456at2"/>
<evidence type="ECO:0000256" key="1">
    <source>
        <dbReference type="SAM" id="SignalP"/>
    </source>
</evidence>
<dbReference type="Proteomes" id="UP000294662">
    <property type="component" value="Unassembled WGS sequence"/>
</dbReference>
<accession>A0A4R5EVR4</accession>
<proteinExistence type="predicted"/>
<comment type="caution">
    <text evidence="2">The sequence shown here is derived from an EMBL/GenBank/DDBJ whole genome shotgun (WGS) entry which is preliminary data.</text>
</comment>
<name>A0A4R5EVR4_9RHOB</name>
<keyword evidence="1" id="KW-0732">Signal</keyword>
<evidence type="ECO:0000313" key="2">
    <source>
        <dbReference type="EMBL" id="TDE38932.1"/>
    </source>
</evidence>
<feature type="chain" id="PRO_5020850803" description="Lipoprotein" evidence="1">
    <location>
        <begin position="27"/>
        <end position="192"/>
    </location>
</feature>
<dbReference type="AlphaFoldDB" id="A0A4R5EVR4"/>
<dbReference type="EMBL" id="SMFP01000004">
    <property type="protein sequence ID" value="TDE38932.1"/>
    <property type="molecule type" value="Genomic_DNA"/>
</dbReference>
<dbReference type="PROSITE" id="PS51257">
    <property type="entry name" value="PROKAR_LIPOPROTEIN"/>
    <property type="match status" value="1"/>
</dbReference>
<evidence type="ECO:0008006" key="4">
    <source>
        <dbReference type="Google" id="ProtNLM"/>
    </source>
</evidence>
<gene>
    <name evidence="2" type="ORF">E1B25_07895</name>
</gene>
<protein>
    <recommendedName>
        <fullName evidence="4">Lipoprotein</fullName>
    </recommendedName>
</protein>
<keyword evidence="3" id="KW-1185">Reference proteome</keyword>
<evidence type="ECO:0000313" key="3">
    <source>
        <dbReference type="Proteomes" id="UP000294662"/>
    </source>
</evidence>
<reference evidence="2 3" key="1">
    <citation type="submission" date="2019-03" db="EMBL/GenBank/DDBJ databases">
        <authorList>
            <person name="Zhang S."/>
        </authorList>
    </citation>
    <scope>NUCLEOTIDE SEQUENCE [LARGE SCALE GENOMIC DNA]</scope>
    <source>
        <strain evidence="2 3">S4J41</strain>
    </source>
</reference>
<feature type="signal peptide" evidence="1">
    <location>
        <begin position="1"/>
        <end position="26"/>
    </location>
</feature>
<sequence>MKPMKTMTTLPFFPCFALLSALSLSACGPEGNFEDAINADLASKKKCWNIASSRQVTFPIAVNRNFLEFEDLDPILAGLEAQGLVEIEQVKNGYIPADKIDLTPAGERENIWTDGEGVCVGTPEVVEITRYTYGDDGQNENTAKVEFTYQYTDLPSWLDRDAFAAIPGMVEPDGGVAEARKSSDGWHARAWF</sequence>
<dbReference type="RefSeq" id="WP_132828224.1">
    <property type="nucleotide sequence ID" value="NZ_SMFP01000004.1"/>
</dbReference>
<organism evidence="2 3">
    <name type="scientific">Antarcticimicrobium sediminis</name>
    <dbReference type="NCBI Taxonomy" id="2546227"/>
    <lineage>
        <taxon>Bacteria</taxon>
        <taxon>Pseudomonadati</taxon>
        <taxon>Pseudomonadota</taxon>
        <taxon>Alphaproteobacteria</taxon>
        <taxon>Rhodobacterales</taxon>
        <taxon>Paracoccaceae</taxon>
        <taxon>Antarcticimicrobium</taxon>
    </lineage>
</organism>